<keyword evidence="1" id="KW-0812">Transmembrane</keyword>
<gene>
    <name evidence="2" type="ORF">LC087_17995</name>
</gene>
<dbReference type="RefSeq" id="WP_226543425.1">
    <property type="nucleotide sequence ID" value="NZ_CP129013.1"/>
</dbReference>
<feature type="transmembrane region" description="Helical" evidence="1">
    <location>
        <begin position="6"/>
        <end position="25"/>
    </location>
</feature>
<dbReference type="Proteomes" id="UP001197974">
    <property type="component" value="Chromosome"/>
</dbReference>
<sequence length="53" mass="6252">MLTVVLVILPIITILVFIIYYLPILDKDNKKVMDQNKLIIQLLKEVQKNQKNE</sequence>
<reference evidence="2 3" key="1">
    <citation type="submission" date="2023-06" db="EMBL/GenBank/DDBJ databases">
        <title>Five Gram-positive bacteria isolated from mangrove sediments in Shenzhen, Guangdong, China.</title>
        <authorList>
            <person name="Yu S."/>
            <person name="Zheng W."/>
            <person name="Huang Y."/>
        </authorList>
    </citation>
    <scope>NUCLEOTIDE SEQUENCE [LARGE SCALE GENOMIC DNA]</scope>
    <source>
        <strain evidence="2 3">SaN35-3</strain>
    </source>
</reference>
<protein>
    <submittedName>
        <fullName evidence="2">Uncharacterized protein</fullName>
    </submittedName>
</protein>
<dbReference type="EMBL" id="CP129013">
    <property type="protein sequence ID" value="WLR42552.1"/>
    <property type="molecule type" value="Genomic_DNA"/>
</dbReference>
<proteinExistence type="predicted"/>
<evidence type="ECO:0000256" key="1">
    <source>
        <dbReference type="SAM" id="Phobius"/>
    </source>
</evidence>
<name>A0ABY9JT89_9BACI</name>
<evidence type="ECO:0000313" key="2">
    <source>
        <dbReference type="EMBL" id="WLR42552.1"/>
    </source>
</evidence>
<accession>A0ABY9JT89</accession>
<evidence type="ECO:0000313" key="3">
    <source>
        <dbReference type="Proteomes" id="UP001197974"/>
    </source>
</evidence>
<keyword evidence="3" id="KW-1185">Reference proteome</keyword>
<keyword evidence="1" id="KW-1133">Transmembrane helix</keyword>
<keyword evidence="1" id="KW-0472">Membrane</keyword>
<organism evidence="2 3">
    <name type="scientific">Bacillus carboniphilus</name>
    <dbReference type="NCBI Taxonomy" id="86663"/>
    <lineage>
        <taxon>Bacteria</taxon>
        <taxon>Bacillati</taxon>
        <taxon>Bacillota</taxon>
        <taxon>Bacilli</taxon>
        <taxon>Bacillales</taxon>
        <taxon>Bacillaceae</taxon>
        <taxon>Bacillus</taxon>
    </lineage>
</organism>